<evidence type="ECO:0000256" key="1">
    <source>
        <dbReference type="ARBA" id="ARBA00004173"/>
    </source>
</evidence>
<accession>C5DBC3</accession>
<sequence>MFRNLAHLYNGKFQTLNRTNALWERCSCMRLCSTDANAAEKSKEEEEEVEVATKENGKKDGGDWNGSNAYSCGRPSRKSGKGVYLVPKVHSTDHIKQDEIHTEGLFAGNKPLFLGELSLSFKRPSGALDGIFGTLTKIKRATDDGGDQEIDVQGIINDLQTGDKDISSGEKSAAKRPVIPWDASISGMVYNDQPFKQVPRGVVNKLKPFKLLKIERKNKSGNSQDHELVKMRVHNSKVNDELQLVDLNREATRRPPTLELNDSAGKAKRFYTDESKSLTQFKFIRSDQHVFKTDVDKLNNLLVKEFLKRTKLKIDSEFRDNQLPLYIYINKTLSSNALLQRFIRKRVTDHISPLFTTILSSYEREDEAKKFEKRIQLRVNSLVEDLAEYFPSVFFAGDIVDCVHHPSPVPGYGRLYWLKPGKRHKAIWGRNSESDFVFNLSNTYRITRSGVRYMKYPINIHYRTFHQAFTEWEYRK</sequence>
<dbReference type="OrthoDB" id="4070119at2759"/>
<dbReference type="InterPro" id="IPR014804">
    <property type="entry name" value="Pet20-like"/>
</dbReference>
<feature type="compositionally biased region" description="Basic and acidic residues" evidence="3">
    <location>
        <begin position="51"/>
        <end position="62"/>
    </location>
</feature>
<protein>
    <submittedName>
        <fullName evidence="4">KLTH0A01364p</fullName>
    </submittedName>
</protein>
<dbReference type="FunCoup" id="C5DBC3">
    <property type="interactions" value="32"/>
</dbReference>
<gene>
    <name evidence="4" type="ordered locus">KLTH0A01364g</name>
</gene>
<organism evidence="4 5">
    <name type="scientific">Lachancea thermotolerans (strain ATCC 56472 / CBS 6340 / NRRL Y-8284)</name>
    <name type="common">Yeast</name>
    <name type="synonym">Kluyveromyces thermotolerans</name>
    <dbReference type="NCBI Taxonomy" id="559295"/>
    <lineage>
        <taxon>Eukaryota</taxon>
        <taxon>Fungi</taxon>
        <taxon>Dikarya</taxon>
        <taxon>Ascomycota</taxon>
        <taxon>Saccharomycotina</taxon>
        <taxon>Saccharomycetes</taxon>
        <taxon>Saccharomycetales</taxon>
        <taxon>Saccharomycetaceae</taxon>
        <taxon>Lachancea</taxon>
    </lineage>
</organism>
<dbReference type="OMA" id="PVIPWDA"/>
<proteinExistence type="predicted"/>
<evidence type="ECO:0000256" key="3">
    <source>
        <dbReference type="SAM" id="MobiDB-lite"/>
    </source>
</evidence>
<keyword evidence="5" id="KW-1185">Reference proteome</keyword>
<dbReference type="eggNOG" id="ENOG502R6CM">
    <property type="taxonomic scope" value="Eukaryota"/>
</dbReference>
<dbReference type="InParanoid" id="C5DBC3"/>
<comment type="subcellular location">
    <subcellularLocation>
        <location evidence="1">Mitochondrion</location>
    </subcellularLocation>
</comment>
<name>C5DBC3_LACTC</name>
<evidence type="ECO:0000313" key="5">
    <source>
        <dbReference type="Proteomes" id="UP000002036"/>
    </source>
</evidence>
<dbReference type="Pfam" id="PF08692">
    <property type="entry name" value="Pet20"/>
    <property type="match status" value="1"/>
</dbReference>
<dbReference type="KEGG" id="lth:KLTH0A01364g"/>
<evidence type="ECO:0000313" key="4">
    <source>
        <dbReference type="EMBL" id="CAR21080.1"/>
    </source>
</evidence>
<dbReference type="AlphaFoldDB" id="C5DBC3"/>
<dbReference type="GeneID" id="8290314"/>
<dbReference type="Proteomes" id="UP000002036">
    <property type="component" value="Chromosome A"/>
</dbReference>
<keyword evidence="2" id="KW-0496">Mitochondrion</keyword>
<dbReference type="EMBL" id="CU928165">
    <property type="protein sequence ID" value="CAR21080.1"/>
    <property type="molecule type" value="Genomic_DNA"/>
</dbReference>
<dbReference type="GO" id="GO:0005739">
    <property type="term" value="C:mitochondrion"/>
    <property type="evidence" value="ECO:0007669"/>
    <property type="project" value="UniProtKB-SubCell"/>
</dbReference>
<dbReference type="RefSeq" id="XP_002551522.1">
    <property type="nucleotide sequence ID" value="XM_002551476.1"/>
</dbReference>
<dbReference type="HOGENOM" id="CLU_555750_0_0_1"/>
<reference evidence="4 5" key="1">
    <citation type="journal article" date="2009" name="Genome Res.">
        <title>Comparative genomics of protoploid Saccharomycetaceae.</title>
        <authorList>
            <consortium name="The Genolevures Consortium"/>
            <person name="Souciet J.-L."/>
            <person name="Dujon B."/>
            <person name="Gaillardin C."/>
            <person name="Johnston M."/>
            <person name="Baret P.V."/>
            <person name="Cliften P."/>
            <person name="Sherman D.J."/>
            <person name="Weissenbach J."/>
            <person name="Westhof E."/>
            <person name="Wincker P."/>
            <person name="Jubin C."/>
            <person name="Poulain J."/>
            <person name="Barbe V."/>
            <person name="Segurens B."/>
            <person name="Artiguenave F."/>
            <person name="Anthouard V."/>
            <person name="Vacherie B."/>
            <person name="Val M.-E."/>
            <person name="Fulton R.S."/>
            <person name="Minx P."/>
            <person name="Wilson R."/>
            <person name="Durrens P."/>
            <person name="Jean G."/>
            <person name="Marck C."/>
            <person name="Martin T."/>
            <person name="Nikolski M."/>
            <person name="Rolland T."/>
            <person name="Seret M.-L."/>
            <person name="Casaregola S."/>
            <person name="Despons L."/>
            <person name="Fairhead C."/>
            <person name="Fischer G."/>
            <person name="Lafontaine I."/>
            <person name="Leh V."/>
            <person name="Lemaire M."/>
            <person name="de Montigny J."/>
            <person name="Neuveglise C."/>
            <person name="Thierry A."/>
            <person name="Blanc-Lenfle I."/>
            <person name="Bleykasten C."/>
            <person name="Diffels J."/>
            <person name="Fritsch E."/>
            <person name="Frangeul L."/>
            <person name="Goeffon A."/>
            <person name="Jauniaux N."/>
            <person name="Kachouri-Lafond R."/>
            <person name="Payen C."/>
            <person name="Potier S."/>
            <person name="Pribylova L."/>
            <person name="Ozanne C."/>
            <person name="Richard G.-F."/>
            <person name="Sacerdot C."/>
            <person name="Straub M.-L."/>
            <person name="Talla E."/>
        </authorList>
    </citation>
    <scope>NUCLEOTIDE SEQUENCE [LARGE SCALE GENOMIC DNA]</scope>
    <source>
        <strain evidence="5">ATCC 56472 / CBS 6340 / NRRL Y-8284</strain>
    </source>
</reference>
<feature type="region of interest" description="Disordered" evidence="3">
    <location>
        <begin position="39"/>
        <end position="79"/>
    </location>
</feature>
<evidence type="ECO:0000256" key="2">
    <source>
        <dbReference type="ARBA" id="ARBA00023128"/>
    </source>
</evidence>